<dbReference type="KEGG" id="alp:LPB137_03075"/>
<keyword evidence="3" id="KW-1133">Transmembrane helix</keyword>
<dbReference type="GO" id="GO:0052621">
    <property type="term" value="F:diguanylate cyclase activity"/>
    <property type="evidence" value="ECO:0007669"/>
    <property type="project" value="UniProtKB-EC"/>
</dbReference>
<dbReference type="EMBL" id="CP019070">
    <property type="protein sequence ID" value="APW64896.1"/>
    <property type="molecule type" value="Genomic_DNA"/>
</dbReference>
<dbReference type="Pfam" id="PF00990">
    <property type="entry name" value="GGDEF"/>
    <property type="match status" value="1"/>
</dbReference>
<dbReference type="Gene3D" id="3.30.70.270">
    <property type="match status" value="1"/>
</dbReference>
<feature type="transmembrane region" description="Helical" evidence="3">
    <location>
        <begin position="307"/>
        <end position="326"/>
    </location>
</feature>
<evidence type="ECO:0000256" key="2">
    <source>
        <dbReference type="ARBA" id="ARBA00034247"/>
    </source>
</evidence>
<comment type="catalytic activity">
    <reaction evidence="2">
        <text>2 GTP = 3',3'-c-di-GMP + 2 diphosphate</text>
        <dbReference type="Rhea" id="RHEA:24898"/>
        <dbReference type="ChEBI" id="CHEBI:33019"/>
        <dbReference type="ChEBI" id="CHEBI:37565"/>
        <dbReference type="ChEBI" id="CHEBI:58805"/>
        <dbReference type="EC" id="2.7.7.65"/>
    </reaction>
</comment>
<evidence type="ECO:0000256" key="3">
    <source>
        <dbReference type="SAM" id="Phobius"/>
    </source>
</evidence>
<dbReference type="PANTHER" id="PTHR45138:SF9">
    <property type="entry name" value="DIGUANYLATE CYCLASE DGCM-RELATED"/>
    <property type="match status" value="1"/>
</dbReference>
<reference evidence="5 6" key="1">
    <citation type="submission" date="2017-01" db="EMBL/GenBank/DDBJ databases">
        <title>Genome sequencing of Arcobacter sp. LPB0137.</title>
        <authorList>
            <person name="Lee G.-W."/>
            <person name="Yi H."/>
        </authorList>
    </citation>
    <scope>NUCLEOTIDE SEQUENCE [LARGE SCALE GENOMIC DNA]</scope>
    <source>
        <strain evidence="5 6">LPB0137</strain>
    </source>
</reference>
<organism evidence="5 6">
    <name type="scientific">Poseidonibacter parvus</name>
    <dbReference type="NCBI Taxonomy" id="1850254"/>
    <lineage>
        <taxon>Bacteria</taxon>
        <taxon>Pseudomonadati</taxon>
        <taxon>Campylobacterota</taxon>
        <taxon>Epsilonproteobacteria</taxon>
        <taxon>Campylobacterales</taxon>
        <taxon>Arcobacteraceae</taxon>
        <taxon>Poseidonibacter</taxon>
    </lineage>
</organism>
<keyword evidence="6" id="KW-1185">Reference proteome</keyword>
<keyword evidence="3" id="KW-0812">Transmembrane</keyword>
<dbReference type="Proteomes" id="UP000186074">
    <property type="component" value="Chromosome"/>
</dbReference>
<keyword evidence="3" id="KW-0472">Membrane</keyword>
<feature type="transmembrane region" description="Helical" evidence="3">
    <location>
        <begin position="12"/>
        <end position="29"/>
    </location>
</feature>
<dbReference type="PANTHER" id="PTHR45138">
    <property type="entry name" value="REGULATORY COMPONENTS OF SENSORY TRANSDUCTION SYSTEM"/>
    <property type="match status" value="1"/>
</dbReference>
<gene>
    <name evidence="5" type="ORF">LPB137_03075</name>
</gene>
<dbReference type="InterPro" id="IPR050469">
    <property type="entry name" value="Diguanylate_Cyclase"/>
</dbReference>
<protein>
    <recommendedName>
        <fullName evidence="1">diguanylate cyclase</fullName>
        <ecNumber evidence="1">2.7.7.65</ecNumber>
    </recommendedName>
</protein>
<evidence type="ECO:0000313" key="6">
    <source>
        <dbReference type="Proteomes" id="UP000186074"/>
    </source>
</evidence>
<feature type="domain" description="GGDEF" evidence="4">
    <location>
        <begin position="414"/>
        <end position="542"/>
    </location>
</feature>
<evidence type="ECO:0000259" key="4">
    <source>
        <dbReference type="PROSITE" id="PS50887"/>
    </source>
</evidence>
<dbReference type="GO" id="GO:1902201">
    <property type="term" value="P:negative regulation of bacterial-type flagellum-dependent cell motility"/>
    <property type="evidence" value="ECO:0007669"/>
    <property type="project" value="TreeGrafter"/>
</dbReference>
<dbReference type="SMART" id="SM00267">
    <property type="entry name" value="GGDEF"/>
    <property type="match status" value="1"/>
</dbReference>
<dbReference type="STRING" id="1850254.LPB137_03075"/>
<dbReference type="RefSeq" id="WP_076084234.1">
    <property type="nucleotide sequence ID" value="NZ_CP019070.1"/>
</dbReference>
<proteinExistence type="predicted"/>
<dbReference type="GO" id="GO:0005886">
    <property type="term" value="C:plasma membrane"/>
    <property type="evidence" value="ECO:0007669"/>
    <property type="project" value="TreeGrafter"/>
</dbReference>
<dbReference type="GO" id="GO:0043709">
    <property type="term" value="P:cell adhesion involved in single-species biofilm formation"/>
    <property type="evidence" value="ECO:0007669"/>
    <property type="project" value="TreeGrafter"/>
</dbReference>
<accession>A0A1P8KK58</accession>
<dbReference type="SUPFAM" id="SSF55073">
    <property type="entry name" value="Nucleotide cyclase"/>
    <property type="match status" value="1"/>
</dbReference>
<dbReference type="PROSITE" id="PS50887">
    <property type="entry name" value="GGDEF"/>
    <property type="match status" value="1"/>
</dbReference>
<dbReference type="InterPro" id="IPR029787">
    <property type="entry name" value="Nucleotide_cyclase"/>
</dbReference>
<dbReference type="EC" id="2.7.7.65" evidence="1"/>
<name>A0A1P8KK58_9BACT</name>
<dbReference type="NCBIfam" id="TIGR00254">
    <property type="entry name" value="GGDEF"/>
    <property type="match status" value="1"/>
</dbReference>
<dbReference type="InterPro" id="IPR000160">
    <property type="entry name" value="GGDEF_dom"/>
</dbReference>
<dbReference type="InterPro" id="IPR043128">
    <property type="entry name" value="Rev_trsase/Diguanyl_cyclase"/>
</dbReference>
<evidence type="ECO:0000256" key="1">
    <source>
        <dbReference type="ARBA" id="ARBA00012528"/>
    </source>
</evidence>
<sequence length="542" mass="64387">MHIRNTIYKLQILFSLIILVIFSLFYTTYKNSYQTDLDTYIQKEIEFNKNRIIDSLKIVSSKYEDKRNSFLNIHNYSLKLLKEDSSLTLKELKKDIKNKYNLTDIEIELYLIDKNYVIYETTFTKDLGFDLSVITEAKDFLDKTKIDEKVYLADNISEDAIDGKYKLYSYSKLKNDTYLELGFTDTKLFNSISNDLNNHKNLSLYRVNTNGEYQYYYKMEKRNKNISKEDHFKELKKFSVNEKSDDIILNTIRNNKSVIVEKDNEVISYTPLLEYKEFSLLKYTDIVMQIKIDITQKIKALEDFKKIFIFAFVITILFLYFMFNWIKKNFTKPIEIIANSIRKEETIDYFNESKNDCELTYISNEYNKLYDKLKNEIQINKDLTYIDVLTNIKNRKAYNEKLKEDLSLKKRYNTPFCMLILDIDNFKKINDFYGHKMGDKVLIELSKLIQNNIRVNDNLFRIGGEEFVIIFSQTILENAKIVSEKVRDIIQRDLNTIENQKITVSIGLSEVTLEDNEDMIFKRVDTLMYKSKNNAKNKVSIG</sequence>
<dbReference type="FunFam" id="3.30.70.270:FF:000001">
    <property type="entry name" value="Diguanylate cyclase domain protein"/>
    <property type="match status" value="1"/>
</dbReference>
<dbReference type="OrthoDB" id="9783076at2"/>
<dbReference type="CDD" id="cd01949">
    <property type="entry name" value="GGDEF"/>
    <property type="match status" value="1"/>
</dbReference>
<evidence type="ECO:0000313" key="5">
    <source>
        <dbReference type="EMBL" id="APW64896.1"/>
    </source>
</evidence>
<dbReference type="AlphaFoldDB" id="A0A1P8KK58"/>